<keyword evidence="4 9" id="KW-0378">Hydrolase</keyword>
<comment type="caution">
    <text evidence="9">The sequence shown here is derived from an EMBL/GenBank/DDBJ whole genome shotgun (WGS) entry which is preliminary data.</text>
</comment>
<evidence type="ECO:0000256" key="7">
    <source>
        <dbReference type="ARBA" id="ARBA00023326"/>
    </source>
</evidence>
<keyword evidence="5" id="KW-0136">Cellulose degradation</keyword>
<sequence length="332" mass="36505">MRRRTVLGLTACFAATGFAGSARAASDGWADWSEAFLLPEGRVVDGGQNGVSHSEGQGYGLLLAQANGDRAAFERMELWTRANLAVRQDHLLAWLWSPEGFVTDWRNATDGDLFRAWALLRADRDSGWTGHRETAELIVRDLSSSCLWPDPRAPAELLLRPGAESRIRDGRVLVNPSYYMTRALRELGEAFDAPRLVRAADHGETLLAELAEGAFLPDWIDVTEEGFAEPEEHDLRSAYDAIRIPLYLAWSGRRDHPAAGLGVTAFALDNRTVATHIGSDGETQSRSDFAGYRAVLALGGCGEIPQYDKAQPYYPATLHQLAEVAFRESSDC</sequence>
<dbReference type="SUPFAM" id="SSF48208">
    <property type="entry name" value="Six-hairpin glycosidases"/>
    <property type="match status" value="1"/>
</dbReference>
<feature type="chain" id="PRO_5022809245" description="cellulase" evidence="8">
    <location>
        <begin position="25"/>
        <end position="332"/>
    </location>
</feature>
<dbReference type="Gene3D" id="1.50.10.10">
    <property type="match status" value="1"/>
</dbReference>
<evidence type="ECO:0000313" key="9">
    <source>
        <dbReference type="EMBL" id="TNY32851.1"/>
    </source>
</evidence>
<evidence type="ECO:0000313" key="10">
    <source>
        <dbReference type="Proteomes" id="UP000314011"/>
    </source>
</evidence>
<evidence type="ECO:0000256" key="8">
    <source>
        <dbReference type="SAM" id="SignalP"/>
    </source>
</evidence>
<accession>A0A5C5GFY0</accession>
<protein>
    <recommendedName>
        <fullName evidence="3">cellulase</fullName>
        <ecNumber evidence="3">3.2.1.4</ecNumber>
    </recommendedName>
</protein>
<evidence type="ECO:0000256" key="2">
    <source>
        <dbReference type="ARBA" id="ARBA00009209"/>
    </source>
</evidence>
<organism evidence="9 10">
    <name type="scientific">Pelagovum pacificum</name>
    <dbReference type="NCBI Taxonomy" id="2588711"/>
    <lineage>
        <taxon>Bacteria</taxon>
        <taxon>Pseudomonadati</taxon>
        <taxon>Pseudomonadota</taxon>
        <taxon>Alphaproteobacteria</taxon>
        <taxon>Rhodobacterales</taxon>
        <taxon>Paracoccaceae</taxon>
        <taxon>Pelagovum</taxon>
    </lineage>
</organism>
<evidence type="ECO:0000256" key="5">
    <source>
        <dbReference type="ARBA" id="ARBA00023001"/>
    </source>
</evidence>
<dbReference type="OrthoDB" id="9766708at2"/>
<dbReference type="GO" id="GO:0008810">
    <property type="term" value="F:cellulase activity"/>
    <property type="evidence" value="ECO:0007669"/>
    <property type="project" value="UniProtKB-EC"/>
</dbReference>
<keyword evidence="8" id="KW-0732">Signal</keyword>
<evidence type="ECO:0000256" key="4">
    <source>
        <dbReference type="ARBA" id="ARBA00022801"/>
    </source>
</evidence>
<name>A0A5C5GFY0_9RHOB</name>
<dbReference type="InterPro" id="IPR002037">
    <property type="entry name" value="Glyco_hydro_8"/>
</dbReference>
<dbReference type="AlphaFoldDB" id="A0A5C5GFY0"/>
<dbReference type="EC" id="3.2.1.4" evidence="3"/>
<proteinExistence type="inferred from homology"/>
<evidence type="ECO:0000256" key="3">
    <source>
        <dbReference type="ARBA" id="ARBA00012601"/>
    </source>
</evidence>
<keyword evidence="7" id="KW-0119">Carbohydrate metabolism</keyword>
<keyword evidence="10" id="KW-1185">Reference proteome</keyword>
<keyword evidence="6" id="KW-0326">Glycosidase</keyword>
<reference evidence="9 10" key="1">
    <citation type="submission" date="2019-06" db="EMBL/GenBank/DDBJ databases">
        <title>Genome of new Rhodobacteraceae sp. SM1903.</title>
        <authorList>
            <person name="Ren X."/>
        </authorList>
    </citation>
    <scope>NUCLEOTIDE SEQUENCE [LARGE SCALE GENOMIC DNA]</scope>
    <source>
        <strain evidence="9 10">SM1903</strain>
    </source>
</reference>
<dbReference type="InterPro" id="IPR008928">
    <property type="entry name" value="6-hairpin_glycosidase_sf"/>
</dbReference>
<dbReference type="Proteomes" id="UP000314011">
    <property type="component" value="Unassembled WGS sequence"/>
</dbReference>
<evidence type="ECO:0000256" key="1">
    <source>
        <dbReference type="ARBA" id="ARBA00000966"/>
    </source>
</evidence>
<evidence type="ECO:0000256" key="6">
    <source>
        <dbReference type="ARBA" id="ARBA00023295"/>
    </source>
</evidence>
<comment type="similarity">
    <text evidence="2">Belongs to the glycosyl hydrolase 8 (cellulase D) family.</text>
</comment>
<dbReference type="GO" id="GO:0030245">
    <property type="term" value="P:cellulose catabolic process"/>
    <property type="evidence" value="ECO:0007669"/>
    <property type="project" value="UniProtKB-KW"/>
</dbReference>
<gene>
    <name evidence="9" type="ORF">FHY64_06125</name>
</gene>
<dbReference type="Pfam" id="PF01270">
    <property type="entry name" value="Glyco_hydro_8"/>
    <property type="match status" value="1"/>
</dbReference>
<dbReference type="EMBL" id="VFFF01000001">
    <property type="protein sequence ID" value="TNY32851.1"/>
    <property type="molecule type" value="Genomic_DNA"/>
</dbReference>
<keyword evidence="7" id="KW-0624">Polysaccharide degradation</keyword>
<dbReference type="PRINTS" id="PR00735">
    <property type="entry name" value="GLHYDRLASE8"/>
</dbReference>
<dbReference type="RefSeq" id="WP_140193535.1">
    <property type="nucleotide sequence ID" value="NZ_CP065915.1"/>
</dbReference>
<comment type="catalytic activity">
    <reaction evidence="1">
        <text>Endohydrolysis of (1-&gt;4)-beta-D-glucosidic linkages in cellulose, lichenin and cereal beta-D-glucans.</text>
        <dbReference type="EC" id="3.2.1.4"/>
    </reaction>
</comment>
<dbReference type="InterPro" id="IPR012341">
    <property type="entry name" value="6hp_glycosidase-like_sf"/>
</dbReference>
<feature type="signal peptide" evidence="8">
    <location>
        <begin position="1"/>
        <end position="24"/>
    </location>
</feature>